<reference evidence="1 2" key="1">
    <citation type="journal article" date="2016" name="G3 (Bethesda)">
        <title>First Draft Assembly and Annotation of the Genome of a California Endemic Oak Quercus lobata Nee (Fagaceae).</title>
        <authorList>
            <person name="Sork V.L."/>
            <person name="Fitz-Gibbon S.T."/>
            <person name="Puiu D."/>
            <person name="Crepeau M."/>
            <person name="Gugger P.F."/>
            <person name="Sherman R."/>
            <person name="Stevens K."/>
            <person name="Langley C.H."/>
            <person name="Pellegrini M."/>
            <person name="Salzberg S.L."/>
        </authorList>
    </citation>
    <scope>NUCLEOTIDE SEQUENCE [LARGE SCALE GENOMIC DNA]</scope>
    <source>
        <strain evidence="1 2">cv. SW786</strain>
    </source>
</reference>
<dbReference type="Gramene" id="QL07p005715:mrna">
    <property type="protein sequence ID" value="QL07p005715:mrna"/>
    <property type="gene ID" value="QL07p005715"/>
</dbReference>
<dbReference type="InParanoid" id="A0A7N2M227"/>
<dbReference type="GO" id="GO:0090615">
    <property type="term" value="P:mitochondrial mRNA processing"/>
    <property type="evidence" value="ECO:0007669"/>
    <property type="project" value="TreeGrafter"/>
</dbReference>
<accession>A0A7N2M227</accession>
<dbReference type="GO" id="GO:0006315">
    <property type="term" value="P:homing of group II introns"/>
    <property type="evidence" value="ECO:0007669"/>
    <property type="project" value="TreeGrafter"/>
</dbReference>
<dbReference type="GO" id="GO:0003964">
    <property type="term" value="F:RNA-directed DNA polymerase activity"/>
    <property type="evidence" value="ECO:0007669"/>
    <property type="project" value="TreeGrafter"/>
</dbReference>
<dbReference type="EnsemblPlants" id="QL07p005715:mrna">
    <property type="protein sequence ID" value="QL07p005715:mrna"/>
    <property type="gene ID" value="QL07p005715"/>
</dbReference>
<sequence length="103" mass="12046">MGRQLCENRFDIEACFFTMMPSRMKVESLVSPNLKLKVLIEAIRMVLEIVYDERFVNFYYGEHVDTRLQKNQENTKFESEELISVSGMFYKPASEDVCGQVFG</sequence>
<organism evidence="1 2">
    <name type="scientific">Quercus lobata</name>
    <name type="common">Valley oak</name>
    <dbReference type="NCBI Taxonomy" id="97700"/>
    <lineage>
        <taxon>Eukaryota</taxon>
        <taxon>Viridiplantae</taxon>
        <taxon>Streptophyta</taxon>
        <taxon>Embryophyta</taxon>
        <taxon>Tracheophyta</taxon>
        <taxon>Spermatophyta</taxon>
        <taxon>Magnoliopsida</taxon>
        <taxon>eudicotyledons</taxon>
        <taxon>Gunneridae</taxon>
        <taxon>Pentapetalae</taxon>
        <taxon>rosids</taxon>
        <taxon>fabids</taxon>
        <taxon>Fagales</taxon>
        <taxon>Fagaceae</taxon>
        <taxon>Quercus</taxon>
    </lineage>
</organism>
<name>A0A7N2M227_QUELO</name>
<evidence type="ECO:0000313" key="2">
    <source>
        <dbReference type="Proteomes" id="UP000594261"/>
    </source>
</evidence>
<dbReference type="AlphaFoldDB" id="A0A7N2M227"/>
<evidence type="ECO:0000313" key="1">
    <source>
        <dbReference type="EnsemblPlants" id="QL07p005715:mrna"/>
    </source>
</evidence>
<reference evidence="1" key="2">
    <citation type="submission" date="2021-01" db="UniProtKB">
        <authorList>
            <consortium name="EnsemblPlants"/>
        </authorList>
    </citation>
    <scope>IDENTIFICATION</scope>
</reference>
<dbReference type="PANTHER" id="PTHR33642">
    <property type="entry name" value="COX1/OXI3 INTRON 1 PROTEIN-RELATED"/>
    <property type="match status" value="1"/>
</dbReference>
<protein>
    <submittedName>
        <fullName evidence="1">Uncharacterized protein</fullName>
    </submittedName>
</protein>
<dbReference type="Proteomes" id="UP000594261">
    <property type="component" value="Chromosome 7"/>
</dbReference>
<proteinExistence type="predicted"/>
<dbReference type="GO" id="GO:0005739">
    <property type="term" value="C:mitochondrion"/>
    <property type="evidence" value="ECO:0007669"/>
    <property type="project" value="TreeGrafter"/>
</dbReference>
<keyword evidence="2" id="KW-1185">Reference proteome</keyword>
<dbReference type="PANTHER" id="PTHR33642:SF4">
    <property type="entry name" value="COX1_OXI3 INTRON 1 PROTEIN-RELATED"/>
    <property type="match status" value="1"/>
</dbReference>
<dbReference type="EMBL" id="LRBV02000007">
    <property type="status" value="NOT_ANNOTATED_CDS"/>
    <property type="molecule type" value="Genomic_DNA"/>
</dbReference>